<feature type="binding site" evidence="3">
    <location>
        <position position="204"/>
    </location>
    <ligand>
        <name>a divalent metal cation</name>
        <dbReference type="ChEBI" id="CHEBI:60240"/>
        <label>1</label>
    </ligand>
</feature>
<dbReference type="CDD" id="cd01310">
    <property type="entry name" value="TatD_DNAse"/>
    <property type="match status" value="1"/>
</dbReference>
<evidence type="ECO:0000256" key="2">
    <source>
        <dbReference type="ARBA" id="ARBA00022801"/>
    </source>
</evidence>
<comment type="caution">
    <text evidence="4">The sequence shown here is derived from an EMBL/GenBank/DDBJ whole genome shotgun (WGS) entry which is preliminary data.</text>
</comment>
<dbReference type="Pfam" id="PF01026">
    <property type="entry name" value="TatD_DNase"/>
    <property type="match status" value="1"/>
</dbReference>
<keyword evidence="1 3" id="KW-0479">Metal-binding</keyword>
<dbReference type="PIRSF" id="PIRSF005902">
    <property type="entry name" value="DNase_TatD"/>
    <property type="match status" value="1"/>
</dbReference>
<feature type="binding site" evidence="3">
    <location>
        <position position="9"/>
    </location>
    <ligand>
        <name>a divalent metal cation</name>
        <dbReference type="ChEBI" id="CHEBI:60240"/>
        <label>1</label>
    </ligand>
</feature>
<dbReference type="InterPro" id="IPR015991">
    <property type="entry name" value="TatD/YcfH-like"/>
</dbReference>
<feature type="binding site" evidence="3">
    <location>
        <position position="7"/>
    </location>
    <ligand>
        <name>a divalent metal cation</name>
        <dbReference type="ChEBI" id="CHEBI:60240"/>
        <label>1</label>
    </ligand>
</feature>
<feature type="binding site" evidence="3">
    <location>
        <position position="129"/>
    </location>
    <ligand>
        <name>a divalent metal cation</name>
        <dbReference type="ChEBI" id="CHEBI:60240"/>
        <label>2</label>
    </ligand>
</feature>
<evidence type="ECO:0000313" key="4">
    <source>
        <dbReference type="EMBL" id="PXX52602.1"/>
    </source>
</evidence>
<dbReference type="InterPro" id="IPR032466">
    <property type="entry name" value="Metal_Hydrolase"/>
</dbReference>
<dbReference type="AlphaFoldDB" id="A0A2V3YHG3"/>
<dbReference type="GO" id="GO:0004536">
    <property type="term" value="F:DNA nuclease activity"/>
    <property type="evidence" value="ECO:0007669"/>
    <property type="project" value="InterPro"/>
</dbReference>
<dbReference type="GO" id="GO:0005829">
    <property type="term" value="C:cytosol"/>
    <property type="evidence" value="ECO:0007669"/>
    <property type="project" value="TreeGrafter"/>
</dbReference>
<gene>
    <name evidence="4" type="ORF">DFR60_107288</name>
</gene>
<sequence>MMIFDTHAHYDDEQFDEDREELLASMQAYGVEAVTNIGASLASSQNTIELTKKYPFVYGAIGVHPNEVDELNEDGIAWLKENSALPKIVAVGEIGLDYYWDEPGQEVQKKWFLRQLELAREVKLPVVIHSRDAAKDTLDIMKSFHAENLGGVIHCFSYTKEMAREYLNMGFYLGIGGVVTFKNAKKLKEVVEYMPMEQMVLETDCPYLSPVPNRGKRNSSLNLPYVVEEVARLKEISVDEVIEITNRNAKTMYRL</sequence>
<protein>
    <submittedName>
        <fullName evidence="4">TatD DNase family protein</fullName>
    </submittedName>
</protein>
<organism evidence="4 5">
    <name type="scientific">Hungatella effluvii</name>
    <dbReference type="NCBI Taxonomy" id="1096246"/>
    <lineage>
        <taxon>Bacteria</taxon>
        <taxon>Bacillati</taxon>
        <taxon>Bacillota</taxon>
        <taxon>Clostridia</taxon>
        <taxon>Lachnospirales</taxon>
        <taxon>Lachnospiraceae</taxon>
        <taxon>Hungatella</taxon>
    </lineage>
</organism>
<dbReference type="NCBIfam" id="TIGR00010">
    <property type="entry name" value="YchF/TatD family DNA exonuclease"/>
    <property type="match status" value="1"/>
</dbReference>
<keyword evidence="2" id="KW-0378">Hydrolase</keyword>
<dbReference type="PANTHER" id="PTHR46124:SF2">
    <property type="entry name" value="D-AMINOACYL-TRNA DEACYLASE"/>
    <property type="match status" value="1"/>
</dbReference>
<dbReference type="PANTHER" id="PTHR46124">
    <property type="entry name" value="D-AMINOACYL-TRNA DEACYLASE"/>
    <property type="match status" value="1"/>
</dbReference>
<name>A0A2V3YHG3_9FIRM</name>
<dbReference type="SUPFAM" id="SSF51556">
    <property type="entry name" value="Metallo-dependent hydrolases"/>
    <property type="match status" value="1"/>
</dbReference>
<keyword evidence="5" id="KW-1185">Reference proteome</keyword>
<feature type="binding site" evidence="3">
    <location>
        <position position="93"/>
    </location>
    <ligand>
        <name>a divalent metal cation</name>
        <dbReference type="ChEBI" id="CHEBI:60240"/>
        <label>1</label>
    </ligand>
</feature>
<dbReference type="FunFam" id="3.20.20.140:FF:000005">
    <property type="entry name" value="TatD family hydrolase"/>
    <property type="match status" value="1"/>
</dbReference>
<proteinExistence type="predicted"/>
<evidence type="ECO:0000256" key="3">
    <source>
        <dbReference type="PIRSR" id="PIRSR005902-1"/>
    </source>
</evidence>
<dbReference type="Proteomes" id="UP000248057">
    <property type="component" value="Unassembled WGS sequence"/>
</dbReference>
<evidence type="ECO:0000256" key="1">
    <source>
        <dbReference type="ARBA" id="ARBA00022723"/>
    </source>
</evidence>
<feature type="binding site" evidence="3">
    <location>
        <position position="154"/>
    </location>
    <ligand>
        <name>a divalent metal cation</name>
        <dbReference type="ChEBI" id="CHEBI:60240"/>
        <label>2</label>
    </ligand>
</feature>
<reference evidence="4 5" key="1">
    <citation type="submission" date="2018-05" db="EMBL/GenBank/DDBJ databases">
        <title>Genomic Encyclopedia of Type Strains, Phase IV (KMG-IV): sequencing the most valuable type-strain genomes for metagenomic binning, comparative biology and taxonomic classification.</title>
        <authorList>
            <person name="Goeker M."/>
        </authorList>
    </citation>
    <scope>NUCLEOTIDE SEQUENCE [LARGE SCALE GENOMIC DNA]</scope>
    <source>
        <strain evidence="4 5">DSM 24995</strain>
    </source>
</reference>
<accession>A0A2V3YHG3</accession>
<dbReference type="GO" id="GO:0046872">
    <property type="term" value="F:metal ion binding"/>
    <property type="evidence" value="ECO:0007669"/>
    <property type="project" value="UniProtKB-KW"/>
</dbReference>
<dbReference type="EMBL" id="QJKD01000007">
    <property type="protein sequence ID" value="PXX52602.1"/>
    <property type="molecule type" value="Genomic_DNA"/>
</dbReference>
<evidence type="ECO:0000313" key="5">
    <source>
        <dbReference type="Proteomes" id="UP000248057"/>
    </source>
</evidence>
<dbReference type="Gene3D" id="3.20.20.140">
    <property type="entry name" value="Metal-dependent hydrolases"/>
    <property type="match status" value="1"/>
</dbReference>
<dbReference type="InterPro" id="IPR001130">
    <property type="entry name" value="TatD-like"/>
</dbReference>
<dbReference type="GO" id="GO:0016788">
    <property type="term" value="F:hydrolase activity, acting on ester bonds"/>
    <property type="evidence" value="ECO:0007669"/>
    <property type="project" value="InterPro"/>
</dbReference>